<reference evidence="4" key="1">
    <citation type="journal article" date="2019" name="Int. J. Syst. Evol. Microbiol.">
        <title>The Global Catalogue of Microorganisms (GCM) 10K type strain sequencing project: providing services to taxonomists for standard genome sequencing and annotation.</title>
        <authorList>
            <consortium name="The Broad Institute Genomics Platform"/>
            <consortium name="The Broad Institute Genome Sequencing Center for Infectious Disease"/>
            <person name="Wu L."/>
            <person name="Ma J."/>
        </authorList>
    </citation>
    <scope>NUCLEOTIDE SEQUENCE [LARGE SCALE GENOMIC DNA]</scope>
    <source>
        <strain evidence="4">JCM 11756</strain>
    </source>
</reference>
<dbReference type="Pfam" id="PF13560">
    <property type="entry name" value="HTH_31"/>
    <property type="match status" value="1"/>
</dbReference>
<keyword evidence="2" id="KW-0472">Membrane</keyword>
<dbReference type="InterPro" id="IPR021224">
    <property type="entry name" value="DUF2690"/>
</dbReference>
<sequence length="313" mass="32432">MTASPERAELTAVLQELKQRTGLSLSGLEERTPFSRSSWGRYLKGETLPPREAVRQLCRLAGEPEGHCLALWELAESETSGRAAPPAPEPAPEPTLQSPPEPAVEGPASVASPEAAPGPPTSDPPTAGSESAQGTELGPWHVVAVGAVMLAVVLAGTVAAVLLLLSGSPAPKASGTSSPAAATTTAPPNPRCRAAACEARDPMNMLCGSTTHTLATHRTATGARLELRHSPRCGASWARMWSTEVGDRLEVTGAGPTHSTEVVDALDARNYLYTPMTATTPGTLVRACFRPAAKVPRECFEATVRPPGTASSG</sequence>
<feature type="transmembrane region" description="Helical" evidence="2">
    <location>
        <begin position="140"/>
        <end position="165"/>
    </location>
</feature>
<dbReference type="InterPro" id="IPR001387">
    <property type="entry name" value="Cro/C1-type_HTH"/>
</dbReference>
<dbReference type="Pfam" id="PF10901">
    <property type="entry name" value="DUF2690"/>
    <property type="match status" value="1"/>
</dbReference>
<dbReference type="EMBL" id="BAAAIZ010000003">
    <property type="protein sequence ID" value="GAA1414581.1"/>
    <property type="molecule type" value="Genomic_DNA"/>
</dbReference>
<keyword evidence="2" id="KW-0812">Transmembrane</keyword>
<evidence type="ECO:0008006" key="5">
    <source>
        <dbReference type="Google" id="ProtNLM"/>
    </source>
</evidence>
<gene>
    <name evidence="3" type="ORF">GCM10009601_02650</name>
</gene>
<keyword evidence="2" id="KW-1133">Transmembrane helix</keyword>
<evidence type="ECO:0000256" key="2">
    <source>
        <dbReference type="SAM" id="Phobius"/>
    </source>
</evidence>
<dbReference type="CDD" id="cd00093">
    <property type="entry name" value="HTH_XRE"/>
    <property type="match status" value="1"/>
</dbReference>
<dbReference type="SUPFAM" id="SSF47413">
    <property type="entry name" value="lambda repressor-like DNA-binding domains"/>
    <property type="match status" value="1"/>
</dbReference>
<evidence type="ECO:0000313" key="4">
    <source>
        <dbReference type="Proteomes" id="UP001500973"/>
    </source>
</evidence>
<protein>
    <recommendedName>
        <fullName evidence="5">DUF2690 domain-containing protein</fullName>
    </recommendedName>
</protein>
<evidence type="ECO:0000256" key="1">
    <source>
        <dbReference type="SAM" id="MobiDB-lite"/>
    </source>
</evidence>
<organism evidence="3 4">
    <name type="scientific">Streptomyces thermospinosisporus</name>
    <dbReference type="NCBI Taxonomy" id="161482"/>
    <lineage>
        <taxon>Bacteria</taxon>
        <taxon>Bacillati</taxon>
        <taxon>Actinomycetota</taxon>
        <taxon>Actinomycetes</taxon>
        <taxon>Kitasatosporales</taxon>
        <taxon>Streptomycetaceae</taxon>
        <taxon>Streptomyces</taxon>
    </lineage>
</organism>
<proteinExistence type="predicted"/>
<dbReference type="InterPro" id="IPR010982">
    <property type="entry name" value="Lambda_DNA-bd_dom_sf"/>
</dbReference>
<name>A0ABP4J6I0_9ACTN</name>
<comment type="caution">
    <text evidence="3">The sequence shown here is derived from an EMBL/GenBank/DDBJ whole genome shotgun (WGS) entry which is preliminary data.</text>
</comment>
<evidence type="ECO:0000313" key="3">
    <source>
        <dbReference type="EMBL" id="GAA1414581.1"/>
    </source>
</evidence>
<feature type="compositionally biased region" description="Pro residues" evidence="1">
    <location>
        <begin position="85"/>
        <end position="102"/>
    </location>
</feature>
<feature type="region of interest" description="Disordered" evidence="1">
    <location>
        <begin position="79"/>
        <end position="134"/>
    </location>
</feature>
<dbReference type="RefSeq" id="WP_344009316.1">
    <property type="nucleotide sequence ID" value="NZ_BAAAIZ010000003.1"/>
</dbReference>
<accession>A0ABP4J6I0</accession>
<feature type="region of interest" description="Disordered" evidence="1">
    <location>
        <begin position="170"/>
        <end position="190"/>
    </location>
</feature>
<dbReference type="Proteomes" id="UP001500973">
    <property type="component" value="Unassembled WGS sequence"/>
</dbReference>
<keyword evidence="4" id="KW-1185">Reference proteome</keyword>